<proteinExistence type="predicted"/>
<evidence type="ECO:0000256" key="2">
    <source>
        <dbReference type="ARBA" id="ARBA00022989"/>
    </source>
</evidence>
<feature type="transmembrane region" description="Helical" evidence="4">
    <location>
        <begin position="466"/>
        <end position="489"/>
    </location>
</feature>
<feature type="transmembrane region" description="Helical" evidence="4">
    <location>
        <begin position="37"/>
        <end position="60"/>
    </location>
</feature>
<keyword evidence="3 4" id="KW-0472">Membrane</keyword>
<protein>
    <submittedName>
        <fullName evidence="5">Uncharacterized protein</fullName>
    </submittedName>
</protein>
<feature type="transmembrane region" description="Helical" evidence="4">
    <location>
        <begin position="604"/>
        <end position="626"/>
    </location>
</feature>
<organism evidence="5">
    <name type="scientific">Oppiella nova</name>
    <dbReference type="NCBI Taxonomy" id="334625"/>
    <lineage>
        <taxon>Eukaryota</taxon>
        <taxon>Metazoa</taxon>
        <taxon>Ecdysozoa</taxon>
        <taxon>Arthropoda</taxon>
        <taxon>Chelicerata</taxon>
        <taxon>Arachnida</taxon>
        <taxon>Acari</taxon>
        <taxon>Acariformes</taxon>
        <taxon>Sarcoptiformes</taxon>
        <taxon>Oribatida</taxon>
        <taxon>Brachypylina</taxon>
        <taxon>Oppioidea</taxon>
        <taxon>Oppiidae</taxon>
        <taxon>Oppiella</taxon>
    </lineage>
</organism>
<gene>
    <name evidence="5" type="ORF">ONB1V03_LOCUS6724</name>
</gene>
<evidence type="ECO:0000313" key="5">
    <source>
        <dbReference type="EMBL" id="CAD7648369.1"/>
    </source>
</evidence>
<feature type="transmembrane region" description="Helical" evidence="4">
    <location>
        <begin position="547"/>
        <end position="568"/>
    </location>
</feature>
<dbReference type="Proteomes" id="UP000728032">
    <property type="component" value="Unassembled WGS sequence"/>
</dbReference>
<feature type="transmembrane region" description="Helical" evidence="4">
    <location>
        <begin position="430"/>
        <end position="460"/>
    </location>
</feature>
<name>A0A7R9LUY6_9ACAR</name>
<feature type="transmembrane region" description="Helical" evidence="4">
    <location>
        <begin position="237"/>
        <end position="261"/>
    </location>
</feature>
<sequence>MFFIKKYHYVSDFESTDTSTTKPVDWERRKQYIPKRFILSCISVVFFTAILAENLFNTWANTFFQYQPVLHVSASTAADIMSASNGAFSFGRLVSVFIAFYVKPAYMIIVQMFIALAGYVYLYFGQNVMLNLWLSAVVVGLGFSTIWICLFTFVGRYMPLTDRIGGWFIGPCNISYIVLCYFISELIQTDPNVYLYINIAGVVVGIIAFSVAWYSGITQSMEGPAFVEFTYTTNSSLSLIGLVPALQGVGMFFGSLCMGSWNGCNYVVLIEMWTYRSPQMILWSQVFWSVGAIIGPLITQNFVISAIAYFGMYFIKKYNYTKTTDTTDTTCADIAERRKRVIPKYFILGCISVVQLTAIMVEYSYLAFSATFYQYQPVLLVSASWASCIYQPVLLVSASWASCIVSMQNGAFALSRLVSIFIASYVKPSYLIIVGLIVALAGYVFMILGLIVALAGYVFMILGQNYMSTLIASALVIALGFSLPSIYLFSYLGRYMTVTDRISGWIIGPCNMSYIDYCLFINELKSTDTSTKSDHTIDPKTHPIPKYLIIASISIVQLTAVMSEQLFATFTATFYQYLPVLNITASKASTIVSAQNGMLALGRMIGGALIISLGFSVPSVYLFTFVD</sequence>
<keyword evidence="1 4" id="KW-0812">Transmembrane</keyword>
<feature type="transmembrane region" description="Helical" evidence="4">
    <location>
        <begin position="105"/>
        <end position="124"/>
    </location>
</feature>
<feature type="transmembrane region" description="Helical" evidence="4">
    <location>
        <begin position="193"/>
        <end position="216"/>
    </location>
</feature>
<dbReference type="PANTHER" id="PTHR23121:SF9">
    <property type="entry name" value="SODIUM-DEPENDENT GLUCOSE TRANSPORTER 1"/>
    <property type="match status" value="1"/>
</dbReference>
<feature type="transmembrane region" description="Helical" evidence="4">
    <location>
        <begin position="345"/>
        <end position="373"/>
    </location>
</feature>
<reference evidence="5" key="1">
    <citation type="submission" date="2020-11" db="EMBL/GenBank/DDBJ databases">
        <authorList>
            <person name="Tran Van P."/>
        </authorList>
    </citation>
    <scope>NUCLEOTIDE SEQUENCE</scope>
</reference>
<dbReference type="PANTHER" id="PTHR23121">
    <property type="entry name" value="SODIUM-DEPENDENT GLUCOSE TRANSPORTER 1"/>
    <property type="match status" value="1"/>
</dbReference>
<feature type="transmembrane region" description="Helical" evidence="4">
    <location>
        <begin position="166"/>
        <end position="187"/>
    </location>
</feature>
<feature type="transmembrane region" description="Helical" evidence="4">
    <location>
        <begin position="393"/>
        <end position="418"/>
    </location>
</feature>
<evidence type="ECO:0000313" key="6">
    <source>
        <dbReference type="Proteomes" id="UP000728032"/>
    </source>
</evidence>
<feature type="transmembrane region" description="Helical" evidence="4">
    <location>
        <begin position="130"/>
        <end position="154"/>
    </location>
</feature>
<evidence type="ECO:0000256" key="4">
    <source>
        <dbReference type="SAM" id="Phobius"/>
    </source>
</evidence>
<evidence type="ECO:0000256" key="3">
    <source>
        <dbReference type="ARBA" id="ARBA00023136"/>
    </source>
</evidence>
<dbReference type="InterPro" id="IPR036259">
    <property type="entry name" value="MFS_trans_sf"/>
</dbReference>
<dbReference type="EMBL" id="CAJPVJ010003135">
    <property type="protein sequence ID" value="CAG2167212.1"/>
    <property type="molecule type" value="Genomic_DNA"/>
</dbReference>
<keyword evidence="6" id="KW-1185">Reference proteome</keyword>
<accession>A0A7R9LUY6</accession>
<feature type="transmembrane region" description="Helical" evidence="4">
    <location>
        <begin position="281"/>
        <end position="310"/>
    </location>
</feature>
<dbReference type="SUPFAM" id="SSF103473">
    <property type="entry name" value="MFS general substrate transporter"/>
    <property type="match status" value="1"/>
</dbReference>
<dbReference type="EMBL" id="OC917960">
    <property type="protein sequence ID" value="CAD7648369.1"/>
    <property type="molecule type" value="Genomic_DNA"/>
</dbReference>
<evidence type="ECO:0000256" key="1">
    <source>
        <dbReference type="ARBA" id="ARBA00022692"/>
    </source>
</evidence>
<feature type="non-terminal residue" evidence="5">
    <location>
        <position position="1"/>
    </location>
</feature>
<dbReference type="AlphaFoldDB" id="A0A7R9LUY6"/>
<keyword evidence="2 4" id="KW-1133">Transmembrane helix</keyword>